<accession>A0ABR8E4S0</accession>
<dbReference type="RefSeq" id="WP_190947173.1">
    <property type="nucleotide sequence ID" value="NZ_JACJSI010000461.1"/>
</dbReference>
<dbReference type="EMBL" id="JACJSI010000461">
    <property type="protein sequence ID" value="MBD2536453.1"/>
    <property type="molecule type" value="Genomic_DNA"/>
</dbReference>
<evidence type="ECO:0000313" key="1">
    <source>
        <dbReference type="EMBL" id="MBD2536453.1"/>
    </source>
</evidence>
<dbReference type="Proteomes" id="UP000623440">
    <property type="component" value="Unassembled WGS sequence"/>
</dbReference>
<protein>
    <submittedName>
        <fullName evidence="1">Uncharacterized protein</fullName>
    </submittedName>
</protein>
<comment type="caution">
    <text evidence="1">The sequence shown here is derived from an EMBL/GenBank/DDBJ whole genome shotgun (WGS) entry which is preliminary data.</text>
</comment>
<gene>
    <name evidence="1" type="ORF">H6G97_47125</name>
</gene>
<name>A0ABR8E4S0_9NOSO</name>
<reference evidence="1 2" key="1">
    <citation type="journal article" date="2020" name="ISME J.">
        <title>Comparative genomics reveals insights into cyanobacterial evolution and habitat adaptation.</title>
        <authorList>
            <person name="Chen M.Y."/>
            <person name="Teng W.K."/>
            <person name="Zhao L."/>
            <person name="Hu C.X."/>
            <person name="Zhou Y.K."/>
            <person name="Han B.P."/>
            <person name="Song L.R."/>
            <person name="Shu W.S."/>
        </authorList>
    </citation>
    <scope>NUCLEOTIDE SEQUENCE [LARGE SCALE GENOMIC DNA]</scope>
    <source>
        <strain evidence="1 2">FACHB-838</strain>
    </source>
</reference>
<sequence length="298" mass="33177">MYWVRFSPFLTLVSAIVLALTTLAAVPTCKLESTALQKLLQRWLGLFAAEQLIPGQLPPQLPLHLPLPEKAEVVGSIVKSSNNFQIILDVVQSPEQVQAFYEQKLLQTGWQKQKHLELSTQQIGFINSSSTVDNSSTNQDSTFCSLSHKAKLNIQASYLFVSTTKISPQVHLNLEVSPSKSLSNFQCSLSQSTPKIQLPPLNTPSRVGMNANFTAGSEQSAYSYGVLYTELEPQLVNADYAAQIEKFGWQRGDTKHNDMGIWSTWTFKDRFGQPKQGLLSITKLAGVSNQYAAYIEYR</sequence>
<keyword evidence="2" id="KW-1185">Reference proteome</keyword>
<evidence type="ECO:0000313" key="2">
    <source>
        <dbReference type="Proteomes" id="UP000623440"/>
    </source>
</evidence>
<proteinExistence type="predicted"/>
<organism evidence="1 2">
    <name type="scientific">Nostoc flagelliforme FACHB-838</name>
    <dbReference type="NCBI Taxonomy" id="2692904"/>
    <lineage>
        <taxon>Bacteria</taxon>
        <taxon>Bacillati</taxon>
        <taxon>Cyanobacteriota</taxon>
        <taxon>Cyanophyceae</taxon>
        <taxon>Nostocales</taxon>
        <taxon>Nostocaceae</taxon>
        <taxon>Nostoc</taxon>
    </lineage>
</organism>